<keyword evidence="3" id="KW-1185">Reference proteome</keyword>
<dbReference type="HOGENOM" id="CLU_523941_0_0_1"/>
<gene>
    <name evidence="2" type="ORF">M408DRAFT_28788</name>
</gene>
<organism evidence="2 3">
    <name type="scientific">Serendipita vermifera MAFF 305830</name>
    <dbReference type="NCBI Taxonomy" id="933852"/>
    <lineage>
        <taxon>Eukaryota</taxon>
        <taxon>Fungi</taxon>
        <taxon>Dikarya</taxon>
        <taxon>Basidiomycota</taxon>
        <taxon>Agaricomycotina</taxon>
        <taxon>Agaricomycetes</taxon>
        <taxon>Sebacinales</taxon>
        <taxon>Serendipitaceae</taxon>
        <taxon>Serendipita</taxon>
    </lineage>
</organism>
<evidence type="ECO:0000313" key="2">
    <source>
        <dbReference type="EMBL" id="KIM22321.1"/>
    </source>
</evidence>
<reference evidence="2 3" key="1">
    <citation type="submission" date="2014-04" db="EMBL/GenBank/DDBJ databases">
        <authorList>
            <consortium name="DOE Joint Genome Institute"/>
            <person name="Kuo A."/>
            <person name="Zuccaro A."/>
            <person name="Kohler A."/>
            <person name="Nagy L.G."/>
            <person name="Floudas D."/>
            <person name="Copeland A."/>
            <person name="Barry K.W."/>
            <person name="Cichocki N."/>
            <person name="Veneault-Fourrey C."/>
            <person name="LaButti K."/>
            <person name="Lindquist E.A."/>
            <person name="Lipzen A."/>
            <person name="Lundell T."/>
            <person name="Morin E."/>
            <person name="Murat C."/>
            <person name="Sun H."/>
            <person name="Tunlid A."/>
            <person name="Henrissat B."/>
            <person name="Grigoriev I.V."/>
            <person name="Hibbett D.S."/>
            <person name="Martin F."/>
            <person name="Nordberg H.P."/>
            <person name="Cantor M.N."/>
            <person name="Hua S.X."/>
        </authorList>
    </citation>
    <scope>NUCLEOTIDE SEQUENCE [LARGE SCALE GENOMIC DNA]</scope>
    <source>
        <strain evidence="2 3">MAFF 305830</strain>
    </source>
</reference>
<dbReference type="Proteomes" id="UP000054097">
    <property type="component" value="Unassembled WGS sequence"/>
</dbReference>
<sequence length="495" mass="55825">MSTKFGSNPETRLALEKALTALEQMRTLQESYKIQEEKAEAEVRTLELRLRETKQELSNVIRTRKTISQTILQMESAIKDLRSTLSPIGALPNEILTKIFTEICAPIGQAAPFNCPLVLSGVCSRWQSLVAANSSFWKYVPVCPGRINAKKSTPPSQMIRLFMERGRRSQQTLILNHWSNNYSSYIKNINKSRNTLWDSVLIVSPNVIESGVDVSPLRATSVILKVASSTSVSNFSSLLRYAREIHINKLPHWEGLPWMSLQKLTIAIPNPGYSYEDSKNALMLGTPIQPTGPLSITHSKVEEITAPLNHFTENGLLFGVQLDVPALTSVELPNLIRLRKPEQETFYRMWTGPSQLKFSIHNNEVMGAAELIRWYPNVHTLVLEKGETETFFVFMYTLLDQPEIDPSTGPLPLPNLTTLRIRNTDLRGETLLVLINARIRHVRNKTPGMRALTSIEMYETPGVTPEDWKLVLEKLEEGRILNSQISVASTEHKSA</sequence>
<reference evidence="3" key="2">
    <citation type="submission" date="2015-01" db="EMBL/GenBank/DDBJ databases">
        <title>Evolutionary Origins and Diversification of the Mycorrhizal Mutualists.</title>
        <authorList>
            <consortium name="DOE Joint Genome Institute"/>
            <consortium name="Mycorrhizal Genomics Consortium"/>
            <person name="Kohler A."/>
            <person name="Kuo A."/>
            <person name="Nagy L.G."/>
            <person name="Floudas D."/>
            <person name="Copeland A."/>
            <person name="Barry K.W."/>
            <person name="Cichocki N."/>
            <person name="Veneault-Fourrey C."/>
            <person name="LaButti K."/>
            <person name="Lindquist E.A."/>
            <person name="Lipzen A."/>
            <person name="Lundell T."/>
            <person name="Morin E."/>
            <person name="Murat C."/>
            <person name="Riley R."/>
            <person name="Ohm R."/>
            <person name="Sun H."/>
            <person name="Tunlid A."/>
            <person name="Henrissat B."/>
            <person name="Grigoriev I.V."/>
            <person name="Hibbett D.S."/>
            <person name="Martin F."/>
        </authorList>
    </citation>
    <scope>NUCLEOTIDE SEQUENCE [LARGE SCALE GENOMIC DNA]</scope>
    <source>
        <strain evidence="3">MAFF 305830</strain>
    </source>
</reference>
<proteinExistence type="predicted"/>
<dbReference type="AlphaFoldDB" id="A0A0C3ASR3"/>
<evidence type="ECO:0000313" key="3">
    <source>
        <dbReference type="Proteomes" id="UP000054097"/>
    </source>
</evidence>
<name>A0A0C3ASR3_SERVB</name>
<protein>
    <submittedName>
        <fullName evidence="2">Uncharacterized protein</fullName>
    </submittedName>
</protein>
<dbReference type="Gene3D" id="1.20.1280.50">
    <property type="match status" value="1"/>
</dbReference>
<accession>A0A0C3ASR3</accession>
<feature type="coiled-coil region" evidence="1">
    <location>
        <begin position="22"/>
        <end position="63"/>
    </location>
</feature>
<keyword evidence="1" id="KW-0175">Coiled coil</keyword>
<dbReference type="EMBL" id="KN824358">
    <property type="protein sequence ID" value="KIM22321.1"/>
    <property type="molecule type" value="Genomic_DNA"/>
</dbReference>
<evidence type="ECO:0000256" key="1">
    <source>
        <dbReference type="SAM" id="Coils"/>
    </source>
</evidence>
<dbReference type="OrthoDB" id="3268739at2759"/>